<dbReference type="AlphaFoldDB" id="A0A4U8Q6Q5"/>
<dbReference type="RefSeq" id="WP_138002824.1">
    <property type="nucleotide sequence ID" value="NZ_QGQD01000060.1"/>
</dbReference>
<gene>
    <name evidence="2" type="ORF">DSM106044_03084</name>
</gene>
<sequence length="732" mass="78458">MATIQASLQIYDQMSAPLMAINNALNVVENSFENLQSASSRAMNSFSIQNTQVQLAITNIQLNEIGNDISNNAQEQENFNDTVKEGGSAAEGLGGKIKSLVGQYVNLENVKKAISFISGATGAYDVQVEAETKLADVMKSRMNANSEMIDSVKKLASEQQQVGVIGDEVQLAGAQQLSTYLNSTEALNSLIPAMNSLAVQQNGLGASQGDLVNIGNVMGQVMQGETDALTSVGLMFTEAQEKVLKYGNEQERAAMLSQVITDNVGNMNETIANTPQGQIQQMNNNWNSIIEVVGQRLSPAVMSFFEILNENMPMAESIMMIFADALFVIINVVSCIIDVIGQVGSIIEDNWSIIEPIVLGIVGALGLYVGILALYNIIQGISNGIKAIAAIREGIHTAFLGTQTAATFLATAAQQGLNTALLACPLTWIVIAIIAIIVAIYAVVAAINKITGSSISATGIICGVLFTAGAFIGNLFVTLINTVIDIFVILWNFIASFANFFANVFNDPVGAAARLFFDLVDTVLSLLQTLASGIDTIFGSNLADSVQGWRDSLTGWVDDTFGKGIEVVSKIDGKDMHIGRFEYDEAYNSGYKFGKGIDDKISAFNVNDLFSNNDMVKNNMENFDIQGISDSTGSANNMENLARGGISNSGNSIDRIADNTSAIKNSVSTSEEDLKYLRQIAEKDAVNRFTTAEIKIDMTNNNSINTDSDIDGIVSQLGDKLYQQMIIAKEGV</sequence>
<reference evidence="2 3" key="1">
    <citation type="journal article" date="2019" name="Anaerobe">
        <title>Detection of Robinsoniella peoriensis in multiple bone samples of a trauma patient.</title>
        <authorList>
            <person name="Schrottner P."/>
            <person name="Hartwich K."/>
            <person name="Bunk B."/>
            <person name="Schober I."/>
            <person name="Helbig S."/>
            <person name="Rudolph W.W."/>
            <person name="Gunzer F."/>
        </authorList>
    </citation>
    <scope>NUCLEOTIDE SEQUENCE [LARGE SCALE GENOMIC DNA]</scope>
    <source>
        <strain evidence="2 3">DSM 106044</strain>
    </source>
</reference>
<dbReference type="Proteomes" id="UP000306509">
    <property type="component" value="Unassembled WGS sequence"/>
</dbReference>
<evidence type="ECO:0000313" key="3">
    <source>
        <dbReference type="Proteomes" id="UP000306509"/>
    </source>
</evidence>
<feature type="transmembrane region" description="Helical" evidence="1">
    <location>
        <begin position="318"/>
        <end position="341"/>
    </location>
</feature>
<feature type="transmembrane region" description="Helical" evidence="1">
    <location>
        <begin position="353"/>
        <end position="378"/>
    </location>
</feature>
<name>A0A4U8Q6Q5_9FIRM</name>
<keyword evidence="3" id="KW-1185">Reference proteome</keyword>
<keyword evidence="1" id="KW-0812">Transmembrane</keyword>
<protein>
    <recommendedName>
        <fullName evidence="4">Phage-related minor tail protein</fullName>
    </recommendedName>
</protein>
<accession>A0A4U8Q6Q5</accession>
<feature type="transmembrane region" description="Helical" evidence="1">
    <location>
        <begin position="459"/>
        <end position="480"/>
    </location>
</feature>
<evidence type="ECO:0000256" key="1">
    <source>
        <dbReference type="SAM" id="Phobius"/>
    </source>
</evidence>
<evidence type="ECO:0008006" key="4">
    <source>
        <dbReference type="Google" id="ProtNLM"/>
    </source>
</evidence>
<feature type="transmembrane region" description="Helical" evidence="1">
    <location>
        <begin position="426"/>
        <end position="447"/>
    </location>
</feature>
<comment type="caution">
    <text evidence="2">The sequence shown here is derived from an EMBL/GenBank/DDBJ whole genome shotgun (WGS) entry which is preliminary data.</text>
</comment>
<keyword evidence="1" id="KW-1133">Transmembrane helix</keyword>
<organism evidence="2 3">
    <name type="scientific">Robinsoniella peoriensis</name>
    <dbReference type="NCBI Taxonomy" id="180332"/>
    <lineage>
        <taxon>Bacteria</taxon>
        <taxon>Bacillati</taxon>
        <taxon>Bacillota</taxon>
        <taxon>Clostridia</taxon>
        <taxon>Lachnospirales</taxon>
        <taxon>Lachnospiraceae</taxon>
        <taxon>Robinsoniella</taxon>
    </lineage>
</organism>
<dbReference type="EMBL" id="QGQD01000060">
    <property type="protein sequence ID" value="TLC99993.1"/>
    <property type="molecule type" value="Genomic_DNA"/>
</dbReference>
<keyword evidence="1" id="KW-0472">Membrane</keyword>
<feature type="transmembrane region" description="Helical" evidence="1">
    <location>
        <begin position="486"/>
        <end position="505"/>
    </location>
</feature>
<evidence type="ECO:0000313" key="2">
    <source>
        <dbReference type="EMBL" id="TLC99993.1"/>
    </source>
</evidence>
<proteinExistence type="predicted"/>